<feature type="region of interest" description="Disordered" evidence="1">
    <location>
        <begin position="967"/>
        <end position="992"/>
    </location>
</feature>
<feature type="non-terminal residue" evidence="2">
    <location>
        <position position="1"/>
    </location>
</feature>
<gene>
    <name evidence="2" type="ORF">DPMN_051262</name>
</gene>
<dbReference type="Gene3D" id="1.25.10.10">
    <property type="entry name" value="Leucine-rich Repeat Variant"/>
    <property type="match status" value="1"/>
</dbReference>
<feature type="region of interest" description="Disordered" evidence="1">
    <location>
        <begin position="105"/>
        <end position="177"/>
    </location>
</feature>
<dbReference type="InterPro" id="IPR011989">
    <property type="entry name" value="ARM-like"/>
</dbReference>
<feature type="region of interest" description="Disordered" evidence="1">
    <location>
        <begin position="921"/>
        <end position="944"/>
    </location>
</feature>
<feature type="compositionally biased region" description="Polar residues" evidence="1">
    <location>
        <begin position="111"/>
        <end position="135"/>
    </location>
</feature>
<feature type="region of interest" description="Disordered" evidence="1">
    <location>
        <begin position="1016"/>
        <end position="1038"/>
    </location>
</feature>
<sequence>MASRSANKSRVVRDSELTNLALFGDSALCQRPPVPPELPTVNQPYDRGVKSYVNAAVHNDMFEQQLRFKYGNMHRSSLSIIHGFHAKTFNNDKSDLDLVGHEPKRGLFNPNRPQSAKTIPNNSSGITGRPNSVVNTGRPPTRRPLSAVRTEVASAGHSHHTNAVHHKESLSRPGSRVSKTLNAYQAGLDTQISDGVRYLDDDLGNDPDHEPISDVLSRLNEYSENFVQQVSAACTDCECETEEQRVSSRLARVYSSASEDSASDEDDVGVSLSVVLKTFHQYEEKGHSAARHKAMMTLVHGYTGQEPVSVDQFKQVMVYASTSLSQVQEVCLMVVKKSLRLPSNLQMALSNGVLNFVHDCITQEPLYHLRKVALPVLEVIFSYRDQTDVWLEEASVRFLPKLVAMVRGQTPLEVKYAACCVFRSIAQYEGFISYITQDVLPAVLQMRNTSAKFKEVYVEILTHVLSHTDLIPPDLVDSSAVPITASIIREGPCGPQCASLHLLVSLTADDHGISMVIGTNTLVPMLLCCMKESHCRKVRLLATEVMRNLCTCRKLGLCKDLMLQLSGYLVPSLEQDSLTILSKMATAQGPVAVTMKPRFDEERHMWMGLEKFVDITKAVIYREAKVEVDDLGSVTEIHMKACMDTCPVQLGLISHSFQLLHSVCLWPLDKSRLGFSANRVDLTTFTDDEKQKAKLSKVNRGLTQAIWDKVGVVVTTLLTSYAEKVAKVGKAPTKGRAFCSLETIFEPQEVTLITSLLELILCSSLCTCMAFPEILPKLQEKSSKKKHKSPNKLKSSSTSQVTFVSPDKSSQEVECRLKSQSDSGKVFEDSAEEKIWVKDNPHLTSIHSNSSQVVAMERSKAELLHKEACTERRLLRKCLFEADVFHCVCPFLLCREERITVMVLQIMRCLIQPLEERVAPKLGSSSQDGTAAKNRNRPQTAGAVEKASRRLNIALYKMSPDLAGLIKDALGPQLNPGERAPPSESGEKKEAKKAVINLPASNGLETIQEKLQEYADSTMNQSESKASPPVVEAKPKTRSKPVIDRCRPIAQQCREALIGELEERLIMGIFTRTLKVKKQSVLLLHDFVQYGESSSNMQLSCYGCMPRLLDFLRVNEDNELLEIMGLIIVRLLVGSDHRLKQLFNRHGGPQLLLSMAQYTKGLLKQEVANTLKSISKVEKIKRRPMSAPVQRAQASKVPDVWDH</sequence>
<feature type="region of interest" description="Disordered" evidence="1">
    <location>
        <begin position="780"/>
        <end position="807"/>
    </location>
</feature>
<organism evidence="2 3">
    <name type="scientific">Dreissena polymorpha</name>
    <name type="common">Zebra mussel</name>
    <name type="synonym">Mytilus polymorpha</name>
    <dbReference type="NCBI Taxonomy" id="45954"/>
    <lineage>
        <taxon>Eukaryota</taxon>
        <taxon>Metazoa</taxon>
        <taxon>Spiralia</taxon>
        <taxon>Lophotrochozoa</taxon>
        <taxon>Mollusca</taxon>
        <taxon>Bivalvia</taxon>
        <taxon>Autobranchia</taxon>
        <taxon>Heteroconchia</taxon>
        <taxon>Euheterodonta</taxon>
        <taxon>Imparidentia</taxon>
        <taxon>Neoheterodontei</taxon>
        <taxon>Myida</taxon>
        <taxon>Dreissenoidea</taxon>
        <taxon>Dreissenidae</taxon>
        <taxon>Dreissena</taxon>
    </lineage>
</organism>
<comment type="caution">
    <text evidence="2">The sequence shown here is derived from an EMBL/GenBank/DDBJ whole genome shotgun (WGS) entry which is preliminary data.</text>
</comment>
<evidence type="ECO:0000256" key="1">
    <source>
        <dbReference type="SAM" id="MobiDB-lite"/>
    </source>
</evidence>
<proteinExistence type="predicted"/>
<accession>A0A9D4CIT5</accession>
<keyword evidence="3" id="KW-1185">Reference proteome</keyword>
<dbReference type="EMBL" id="JAIWYP010000012">
    <property type="protein sequence ID" value="KAH3725429.1"/>
    <property type="molecule type" value="Genomic_DNA"/>
</dbReference>
<protein>
    <submittedName>
        <fullName evidence="2">Uncharacterized protein</fullName>
    </submittedName>
</protein>
<evidence type="ECO:0000313" key="2">
    <source>
        <dbReference type="EMBL" id="KAH3725429.1"/>
    </source>
</evidence>
<reference evidence="2" key="1">
    <citation type="journal article" date="2019" name="bioRxiv">
        <title>The Genome of the Zebra Mussel, Dreissena polymorpha: A Resource for Invasive Species Research.</title>
        <authorList>
            <person name="McCartney M.A."/>
            <person name="Auch B."/>
            <person name="Kono T."/>
            <person name="Mallez S."/>
            <person name="Zhang Y."/>
            <person name="Obille A."/>
            <person name="Becker A."/>
            <person name="Abrahante J.E."/>
            <person name="Garbe J."/>
            <person name="Badalamenti J.P."/>
            <person name="Herman A."/>
            <person name="Mangelson H."/>
            <person name="Liachko I."/>
            <person name="Sullivan S."/>
            <person name="Sone E.D."/>
            <person name="Koren S."/>
            <person name="Silverstein K.A.T."/>
            <person name="Beckman K.B."/>
            <person name="Gohl D.M."/>
        </authorList>
    </citation>
    <scope>NUCLEOTIDE SEQUENCE</scope>
    <source>
        <strain evidence="2">Duluth1</strain>
        <tissue evidence="2">Whole animal</tissue>
    </source>
</reference>
<evidence type="ECO:0000313" key="3">
    <source>
        <dbReference type="Proteomes" id="UP000828390"/>
    </source>
</evidence>
<dbReference type="SUPFAM" id="SSF48371">
    <property type="entry name" value="ARM repeat"/>
    <property type="match status" value="1"/>
</dbReference>
<name>A0A9D4CIT5_DREPO</name>
<dbReference type="InterPro" id="IPR016024">
    <property type="entry name" value="ARM-type_fold"/>
</dbReference>
<dbReference type="Proteomes" id="UP000828390">
    <property type="component" value="Unassembled WGS sequence"/>
</dbReference>
<reference evidence="2" key="2">
    <citation type="submission" date="2020-11" db="EMBL/GenBank/DDBJ databases">
        <authorList>
            <person name="McCartney M.A."/>
            <person name="Auch B."/>
            <person name="Kono T."/>
            <person name="Mallez S."/>
            <person name="Becker A."/>
            <person name="Gohl D.M."/>
            <person name="Silverstein K.A.T."/>
            <person name="Koren S."/>
            <person name="Bechman K.B."/>
            <person name="Herman A."/>
            <person name="Abrahante J.E."/>
            <person name="Garbe J."/>
        </authorList>
    </citation>
    <scope>NUCLEOTIDE SEQUENCE</scope>
    <source>
        <strain evidence="2">Duluth1</strain>
        <tissue evidence="2">Whole animal</tissue>
    </source>
</reference>
<dbReference type="AlphaFoldDB" id="A0A9D4CIT5"/>
<feature type="compositionally biased region" description="Polar residues" evidence="1">
    <location>
        <begin position="1016"/>
        <end position="1025"/>
    </location>
</feature>